<dbReference type="PANTHER" id="PTHR31719:SF179">
    <property type="entry name" value="OS08G0148400 PROTEIN"/>
    <property type="match status" value="1"/>
</dbReference>
<keyword evidence="8" id="KW-1185">Reference proteome</keyword>
<evidence type="ECO:0000313" key="8">
    <source>
        <dbReference type="Proteomes" id="UP001177140"/>
    </source>
</evidence>
<comment type="caution">
    <text evidence="7">The sequence shown here is derived from an EMBL/GenBank/DDBJ whole genome shotgun (WGS) entry which is preliminary data.</text>
</comment>
<keyword evidence="5" id="KW-0732">Signal</keyword>
<protein>
    <recommendedName>
        <fullName evidence="6">NAC domain-containing protein</fullName>
    </recommendedName>
</protein>
<sequence length="311" mass="35299">MIFLLGLLGFGNLGVVVCDHHKVIKQERIQHDSPPPVIGNLGVVVYNHHKVIKQERTRHDSPTPVIGYLPKIPIGFTFAPSDDELFFYLKNKIENSDDGNNSLNIPEKNIYDFLPQELLDGNKDKDAYFFTPRNKISKNGSSINRSVKEGYGHWRITHVTGYKNCLKFYIGKNRRDSKATDWLMKEYVMSCDKGKVGSSSRSSNMRLDDYAICRIHLHKNTKCTEPTAETDCGCNNSKENVSKGKQVSKIGDHENVRMSADVPRLVHHQEYEDQFTSYNPQFGANKLAHSVMSSSAILNFENFVVVKSEDL</sequence>
<evidence type="ECO:0000256" key="5">
    <source>
        <dbReference type="SAM" id="SignalP"/>
    </source>
</evidence>
<feature type="chain" id="PRO_5041467048" description="NAC domain-containing protein" evidence="5">
    <location>
        <begin position="19"/>
        <end position="311"/>
    </location>
</feature>
<dbReference type="Gene3D" id="2.170.150.80">
    <property type="entry name" value="NAC domain"/>
    <property type="match status" value="1"/>
</dbReference>
<proteinExistence type="predicted"/>
<evidence type="ECO:0000256" key="4">
    <source>
        <dbReference type="ARBA" id="ARBA00023242"/>
    </source>
</evidence>
<keyword evidence="3" id="KW-0804">Transcription</keyword>
<dbReference type="Proteomes" id="UP001177140">
    <property type="component" value="Unassembled WGS sequence"/>
</dbReference>
<dbReference type="Pfam" id="PF02365">
    <property type="entry name" value="NAM"/>
    <property type="match status" value="1"/>
</dbReference>
<dbReference type="InterPro" id="IPR003441">
    <property type="entry name" value="NAC-dom"/>
</dbReference>
<dbReference type="GO" id="GO:0006355">
    <property type="term" value="P:regulation of DNA-templated transcription"/>
    <property type="evidence" value="ECO:0007669"/>
    <property type="project" value="InterPro"/>
</dbReference>
<name>A0AA42AZX7_PAPNU</name>
<dbReference type="PANTHER" id="PTHR31719">
    <property type="entry name" value="NAC TRANSCRIPTION FACTOR 56"/>
    <property type="match status" value="1"/>
</dbReference>
<accession>A0AA42AZX7</accession>
<dbReference type="EMBL" id="JAJJMA010268204">
    <property type="protein sequence ID" value="MCL7045301.1"/>
    <property type="molecule type" value="Genomic_DNA"/>
</dbReference>
<reference evidence="7" key="1">
    <citation type="submission" date="2022-03" db="EMBL/GenBank/DDBJ databases">
        <title>A functionally conserved STORR gene fusion in Papaver species that diverged 16.8 million years ago.</title>
        <authorList>
            <person name="Catania T."/>
        </authorList>
    </citation>
    <scope>NUCLEOTIDE SEQUENCE</scope>
    <source>
        <strain evidence="7">S-191538</strain>
    </source>
</reference>
<evidence type="ECO:0000256" key="2">
    <source>
        <dbReference type="ARBA" id="ARBA00023125"/>
    </source>
</evidence>
<gene>
    <name evidence="7" type="ORF">MKW94_026980</name>
</gene>
<keyword evidence="1" id="KW-0805">Transcription regulation</keyword>
<keyword evidence="2" id="KW-0238">DNA-binding</keyword>
<feature type="domain" description="NAC" evidence="6">
    <location>
        <begin position="72"/>
        <end position="218"/>
    </location>
</feature>
<organism evidence="7 8">
    <name type="scientific">Papaver nudicaule</name>
    <name type="common">Iceland poppy</name>
    <dbReference type="NCBI Taxonomy" id="74823"/>
    <lineage>
        <taxon>Eukaryota</taxon>
        <taxon>Viridiplantae</taxon>
        <taxon>Streptophyta</taxon>
        <taxon>Embryophyta</taxon>
        <taxon>Tracheophyta</taxon>
        <taxon>Spermatophyta</taxon>
        <taxon>Magnoliopsida</taxon>
        <taxon>Ranunculales</taxon>
        <taxon>Papaveraceae</taxon>
        <taxon>Papaveroideae</taxon>
        <taxon>Papaver</taxon>
    </lineage>
</organism>
<dbReference type="InterPro" id="IPR036093">
    <property type="entry name" value="NAC_dom_sf"/>
</dbReference>
<dbReference type="AlphaFoldDB" id="A0AA42AZX7"/>
<evidence type="ECO:0000259" key="6">
    <source>
        <dbReference type="PROSITE" id="PS51005"/>
    </source>
</evidence>
<dbReference type="PROSITE" id="PS51005">
    <property type="entry name" value="NAC"/>
    <property type="match status" value="1"/>
</dbReference>
<keyword evidence="4" id="KW-0539">Nucleus</keyword>
<evidence type="ECO:0000256" key="1">
    <source>
        <dbReference type="ARBA" id="ARBA00023015"/>
    </source>
</evidence>
<dbReference type="SUPFAM" id="SSF101941">
    <property type="entry name" value="NAC domain"/>
    <property type="match status" value="1"/>
</dbReference>
<evidence type="ECO:0000256" key="3">
    <source>
        <dbReference type="ARBA" id="ARBA00023163"/>
    </source>
</evidence>
<feature type="signal peptide" evidence="5">
    <location>
        <begin position="1"/>
        <end position="18"/>
    </location>
</feature>
<dbReference type="GO" id="GO:0003677">
    <property type="term" value="F:DNA binding"/>
    <property type="evidence" value="ECO:0007669"/>
    <property type="project" value="UniProtKB-KW"/>
</dbReference>
<evidence type="ECO:0000313" key="7">
    <source>
        <dbReference type="EMBL" id="MCL7045301.1"/>
    </source>
</evidence>